<protein>
    <submittedName>
        <fullName evidence="2">Uncharacterized protein</fullName>
    </submittedName>
</protein>
<dbReference type="Proteomes" id="UP000666369">
    <property type="component" value="Unassembled WGS sequence"/>
</dbReference>
<feature type="compositionally biased region" description="Low complexity" evidence="1">
    <location>
        <begin position="12"/>
        <end position="21"/>
    </location>
</feature>
<dbReference type="EMBL" id="JAADJT010000009">
    <property type="protein sequence ID" value="NGZ86411.1"/>
    <property type="molecule type" value="Genomic_DNA"/>
</dbReference>
<gene>
    <name evidence="2" type="ORF">GW587_19390</name>
</gene>
<sequence length="55" mass="5795">MTDATKPKKEAPVPSAAVPVVQHAEPQRGGSYTRNLDTGELEQVPAEPAAPISQE</sequence>
<evidence type="ECO:0000313" key="3">
    <source>
        <dbReference type="Proteomes" id="UP000666369"/>
    </source>
</evidence>
<feature type="compositionally biased region" description="Basic and acidic residues" evidence="1">
    <location>
        <begin position="1"/>
        <end position="11"/>
    </location>
</feature>
<proteinExistence type="predicted"/>
<name>A0ABX0FP52_9BURK</name>
<reference evidence="3" key="1">
    <citation type="submission" date="2023-07" db="EMBL/GenBank/DDBJ databases">
        <title>Duganella aceri sp. nov., isolated from tree sap.</title>
        <authorList>
            <person name="Kim I.S."/>
        </authorList>
    </citation>
    <scope>NUCLEOTIDE SEQUENCE [LARGE SCALE GENOMIC DNA]</scope>
    <source>
        <strain evidence="3">SAP-35</strain>
    </source>
</reference>
<evidence type="ECO:0000313" key="2">
    <source>
        <dbReference type="EMBL" id="NGZ86411.1"/>
    </source>
</evidence>
<organism evidence="2 3">
    <name type="scientific">Duganella aceris</name>
    <dbReference type="NCBI Taxonomy" id="2703883"/>
    <lineage>
        <taxon>Bacteria</taxon>
        <taxon>Pseudomonadati</taxon>
        <taxon>Pseudomonadota</taxon>
        <taxon>Betaproteobacteria</taxon>
        <taxon>Burkholderiales</taxon>
        <taxon>Oxalobacteraceae</taxon>
        <taxon>Telluria group</taxon>
        <taxon>Duganella</taxon>
    </lineage>
</organism>
<comment type="caution">
    <text evidence="2">The sequence shown here is derived from an EMBL/GenBank/DDBJ whole genome shotgun (WGS) entry which is preliminary data.</text>
</comment>
<keyword evidence="3" id="KW-1185">Reference proteome</keyword>
<feature type="region of interest" description="Disordered" evidence="1">
    <location>
        <begin position="1"/>
        <end position="55"/>
    </location>
</feature>
<accession>A0ABX0FP52</accession>
<evidence type="ECO:0000256" key="1">
    <source>
        <dbReference type="SAM" id="MobiDB-lite"/>
    </source>
</evidence>
<dbReference type="RefSeq" id="WP_166106261.1">
    <property type="nucleotide sequence ID" value="NZ_JAADJT010000009.1"/>
</dbReference>